<accession>A0A5M6DDV3</accession>
<comment type="caution">
    <text evidence="9">The sequence shown here is derived from an EMBL/GenBank/DDBJ whole genome shotgun (WGS) entry which is preliminary data.</text>
</comment>
<dbReference type="EC" id="7.1.1.-" evidence="7"/>
<comment type="function">
    <text evidence="7">NDH-1 shuttles electrons from NADH, via FMN and iron-sulfur (Fe-S) centers, to quinones in the respiratory chain. The immediate electron acceptor for the enzyme in this species is believed to be a menaquinone. Couples the redox reaction to proton translocation (for every two electrons transferred, four hydrogen ions are translocated across the cytoplasmic membrane), and thus conserves the redox energy in a proton gradient.</text>
</comment>
<evidence type="ECO:0000256" key="5">
    <source>
        <dbReference type="ARBA" id="ARBA00022989"/>
    </source>
</evidence>
<keyword evidence="6 7" id="KW-0472">Membrane</keyword>
<comment type="catalytic activity">
    <reaction evidence="7 8">
        <text>a quinone + NADH + 5 H(+)(in) = a quinol + NAD(+) + 4 H(+)(out)</text>
        <dbReference type="Rhea" id="RHEA:57888"/>
        <dbReference type="ChEBI" id="CHEBI:15378"/>
        <dbReference type="ChEBI" id="CHEBI:24646"/>
        <dbReference type="ChEBI" id="CHEBI:57540"/>
        <dbReference type="ChEBI" id="CHEBI:57945"/>
        <dbReference type="ChEBI" id="CHEBI:132124"/>
    </reaction>
</comment>
<dbReference type="InterPro" id="IPR000440">
    <property type="entry name" value="NADH_UbQ/plastoQ_OxRdtase_su3"/>
</dbReference>
<name>A0A5M6DDV3_9BACT</name>
<dbReference type="GO" id="GO:0008137">
    <property type="term" value="F:NADH dehydrogenase (ubiquinone) activity"/>
    <property type="evidence" value="ECO:0007669"/>
    <property type="project" value="InterPro"/>
</dbReference>
<keyword evidence="10" id="KW-1185">Reference proteome</keyword>
<keyword evidence="7 8" id="KW-0520">NAD</keyword>
<dbReference type="PANTHER" id="PTHR11058">
    <property type="entry name" value="NADH-UBIQUINONE OXIDOREDUCTASE CHAIN 3"/>
    <property type="match status" value="1"/>
</dbReference>
<dbReference type="AlphaFoldDB" id="A0A5M6DDV3"/>
<dbReference type="RefSeq" id="WP_150088697.1">
    <property type="nucleotide sequence ID" value="NZ_VWSF01000008.1"/>
</dbReference>
<dbReference type="Gene3D" id="1.20.58.1610">
    <property type="entry name" value="NADH:ubiquinone/plastoquinone oxidoreductase, chain 3"/>
    <property type="match status" value="1"/>
</dbReference>
<sequence>MAAGYLSDFGVILLFLIGGAIFIVIGLFTARLIRPHRPNAEKLATYECGEEAVGNSWVQFNPRFYVIALIFIIFDVELAFMFPWAVVFGRRDLIEATDGLWGWFALAEMFLFIAILALGLAYAWVKGHLDWIKPKPIIPTIHSPVPADLYQRVNERQYPIKKVEKPAEV</sequence>
<evidence type="ECO:0000256" key="4">
    <source>
        <dbReference type="ARBA" id="ARBA00022692"/>
    </source>
</evidence>
<proteinExistence type="inferred from homology"/>
<dbReference type="Proteomes" id="UP000323426">
    <property type="component" value="Unassembled WGS sequence"/>
</dbReference>
<dbReference type="GO" id="GO:0030964">
    <property type="term" value="C:NADH dehydrogenase complex"/>
    <property type="evidence" value="ECO:0007669"/>
    <property type="project" value="TreeGrafter"/>
</dbReference>
<organism evidence="9 10">
    <name type="scientific">Adhaeribacter rhizoryzae</name>
    <dbReference type="NCBI Taxonomy" id="2607907"/>
    <lineage>
        <taxon>Bacteria</taxon>
        <taxon>Pseudomonadati</taxon>
        <taxon>Bacteroidota</taxon>
        <taxon>Cytophagia</taxon>
        <taxon>Cytophagales</taxon>
        <taxon>Hymenobacteraceae</taxon>
        <taxon>Adhaeribacter</taxon>
    </lineage>
</organism>
<comment type="subunit">
    <text evidence="7">NDH-1 is composed of 14 different subunits. Subunits NuoA, H, J, K, L, M, N constitute the membrane sector of the complex.</text>
</comment>
<keyword evidence="7" id="KW-1278">Translocase</keyword>
<evidence type="ECO:0000256" key="6">
    <source>
        <dbReference type="ARBA" id="ARBA00023136"/>
    </source>
</evidence>
<comment type="subcellular location">
    <subcellularLocation>
        <location evidence="7 8">Cell membrane</location>
        <topology evidence="7 8">Multi-pass membrane protein</topology>
    </subcellularLocation>
    <subcellularLocation>
        <location evidence="1">Membrane</location>
        <topology evidence="1">Multi-pass membrane protein</topology>
    </subcellularLocation>
</comment>
<evidence type="ECO:0000256" key="8">
    <source>
        <dbReference type="RuleBase" id="RU003639"/>
    </source>
</evidence>
<feature type="transmembrane region" description="Helical" evidence="7">
    <location>
        <begin position="64"/>
        <end position="88"/>
    </location>
</feature>
<feature type="transmembrane region" description="Helical" evidence="7">
    <location>
        <begin position="12"/>
        <end position="33"/>
    </location>
</feature>
<dbReference type="PANTHER" id="PTHR11058:SF9">
    <property type="entry name" value="NADH-UBIQUINONE OXIDOREDUCTASE CHAIN 3"/>
    <property type="match status" value="1"/>
</dbReference>
<dbReference type="InterPro" id="IPR023043">
    <property type="entry name" value="NAD(P)H_OxRDtase_bac/plastid"/>
</dbReference>
<protein>
    <recommendedName>
        <fullName evidence="7">NADH-quinone oxidoreductase subunit A</fullName>
        <ecNumber evidence="7">7.1.1.-</ecNumber>
    </recommendedName>
    <alternativeName>
        <fullName evidence="7">NADH dehydrogenase I subunit A</fullName>
    </alternativeName>
    <alternativeName>
        <fullName evidence="7">NDH-1 subunit A</fullName>
    </alternativeName>
    <alternativeName>
        <fullName evidence="7">NUO1</fullName>
    </alternativeName>
</protein>
<feature type="transmembrane region" description="Helical" evidence="7">
    <location>
        <begin position="100"/>
        <end position="125"/>
    </location>
</feature>
<dbReference type="EMBL" id="VWSF01000008">
    <property type="protein sequence ID" value="KAA5545694.1"/>
    <property type="molecule type" value="Genomic_DNA"/>
</dbReference>
<dbReference type="Pfam" id="PF00507">
    <property type="entry name" value="Oxidored_q4"/>
    <property type="match status" value="1"/>
</dbReference>
<keyword evidence="5 7" id="KW-1133">Transmembrane helix</keyword>
<keyword evidence="4 7" id="KW-0812">Transmembrane</keyword>
<evidence type="ECO:0000256" key="1">
    <source>
        <dbReference type="ARBA" id="ARBA00004141"/>
    </source>
</evidence>
<dbReference type="GO" id="GO:0005886">
    <property type="term" value="C:plasma membrane"/>
    <property type="evidence" value="ECO:0007669"/>
    <property type="project" value="UniProtKB-SubCell"/>
</dbReference>
<dbReference type="HAMAP" id="MF_01394">
    <property type="entry name" value="NDH1_NuoA"/>
    <property type="match status" value="1"/>
</dbReference>
<dbReference type="GO" id="GO:0050136">
    <property type="term" value="F:NADH dehydrogenase (quinone) (non-electrogenic) activity"/>
    <property type="evidence" value="ECO:0007669"/>
    <property type="project" value="UniProtKB-UniRule"/>
</dbReference>
<dbReference type="GO" id="GO:0048038">
    <property type="term" value="F:quinone binding"/>
    <property type="evidence" value="ECO:0007669"/>
    <property type="project" value="UniProtKB-KW"/>
</dbReference>
<keyword evidence="3 7" id="KW-0813">Transport</keyword>
<evidence type="ECO:0000256" key="3">
    <source>
        <dbReference type="ARBA" id="ARBA00022448"/>
    </source>
</evidence>
<evidence type="ECO:0000256" key="2">
    <source>
        <dbReference type="ARBA" id="ARBA00008472"/>
    </source>
</evidence>
<gene>
    <name evidence="7" type="primary">nuoA</name>
    <name evidence="9" type="ORF">F0145_12220</name>
</gene>
<evidence type="ECO:0000313" key="10">
    <source>
        <dbReference type="Proteomes" id="UP000323426"/>
    </source>
</evidence>
<evidence type="ECO:0000256" key="7">
    <source>
        <dbReference type="HAMAP-Rule" id="MF_01394"/>
    </source>
</evidence>
<evidence type="ECO:0000313" key="9">
    <source>
        <dbReference type="EMBL" id="KAA5545694.1"/>
    </source>
</evidence>
<keyword evidence="7 8" id="KW-0874">Quinone</keyword>
<comment type="similarity">
    <text evidence="2 7 8">Belongs to the complex I subunit 3 family.</text>
</comment>
<dbReference type="InterPro" id="IPR038430">
    <property type="entry name" value="NDAH_ubi_oxred_su3_sf"/>
</dbReference>
<keyword evidence="7" id="KW-1003">Cell membrane</keyword>
<reference evidence="9 10" key="1">
    <citation type="submission" date="2019-09" db="EMBL/GenBank/DDBJ databases">
        <title>Genome sequence and assembly of Adhaeribacter sp.</title>
        <authorList>
            <person name="Chhetri G."/>
        </authorList>
    </citation>
    <scope>NUCLEOTIDE SEQUENCE [LARGE SCALE GENOMIC DNA]</scope>
    <source>
        <strain evidence="9 10">DK36</strain>
    </source>
</reference>